<comment type="caution">
    <text evidence="1">The sequence shown here is derived from an EMBL/GenBank/DDBJ whole genome shotgun (WGS) entry which is preliminary data.</text>
</comment>
<gene>
    <name evidence="1" type="ORF">J2125_000919</name>
</gene>
<organism evidence="1 2">
    <name type="scientific">Winslowiella toletana</name>
    <dbReference type="NCBI Taxonomy" id="92490"/>
    <lineage>
        <taxon>Bacteria</taxon>
        <taxon>Pseudomonadati</taxon>
        <taxon>Pseudomonadota</taxon>
        <taxon>Gammaproteobacteria</taxon>
        <taxon>Enterobacterales</taxon>
        <taxon>Erwiniaceae</taxon>
        <taxon>Winslowiella</taxon>
    </lineage>
</organism>
<keyword evidence="2" id="KW-1185">Reference proteome</keyword>
<sequence length="146" mass="15452">MATYSFMDVSASMVGPTGAFDLGAGSANSTEGITVAMAEDKNSMTIGADGEVMHNMSASKHGTVTINLLKTSPMNKMLSLAYNAQSQSSALWGKNVFVIRNHASGDIVTVRAAAFKKQPDWQNATTPEVVAWTFDGGKIDQVLGEF</sequence>
<evidence type="ECO:0000313" key="2">
    <source>
        <dbReference type="Proteomes" id="UP001195624"/>
    </source>
</evidence>
<dbReference type="Proteomes" id="UP001195624">
    <property type="component" value="Unassembled WGS sequence"/>
</dbReference>
<evidence type="ECO:0008006" key="3">
    <source>
        <dbReference type="Google" id="ProtNLM"/>
    </source>
</evidence>
<dbReference type="NCBIfam" id="NF047581">
    <property type="entry name" value="gp105_phage_fam"/>
    <property type="match status" value="1"/>
</dbReference>
<dbReference type="EMBL" id="JAGGMQ010000001">
    <property type="protein sequence ID" value="MBP2167727.1"/>
    <property type="molecule type" value="Genomic_DNA"/>
</dbReference>
<name>A0ABS4P506_9GAMM</name>
<dbReference type="InterPro" id="IPR021695">
    <property type="entry name" value="Phage_KPP10_Orf10"/>
</dbReference>
<protein>
    <recommendedName>
        <fullName evidence="3">DUF3277 family protein</fullName>
    </recommendedName>
</protein>
<proteinExistence type="predicted"/>
<dbReference type="RefSeq" id="WP_017803344.1">
    <property type="nucleotide sequence ID" value="NZ_JAGGMQ010000001.1"/>
</dbReference>
<accession>A0ABS4P506</accession>
<evidence type="ECO:0000313" key="1">
    <source>
        <dbReference type="EMBL" id="MBP2167727.1"/>
    </source>
</evidence>
<dbReference type="Pfam" id="PF11681">
    <property type="entry name" value="Phage_Tube_PhiTE"/>
    <property type="match status" value="1"/>
</dbReference>
<reference evidence="1 2" key="1">
    <citation type="submission" date="2021-03" db="EMBL/GenBank/DDBJ databases">
        <authorList>
            <person name="D'Agostino P."/>
            <person name="Huntemann M."/>
            <person name="Clum A."/>
            <person name="Spunde A."/>
            <person name="Palaniappan K."/>
            <person name="Ritter S."/>
            <person name="Mikhailova N."/>
            <person name="Chen I.-M."/>
            <person name="Stamatis D."/>
            <person name="Reddy T."/>
            <person name="O'Malley R."/>
            <person name="Daum C."/>
            <person name="Shapiro N."/>
            <person name="Ivanova N."/>
            <person name="Kyrpides N."/>
            <person name="Woyke T."/>
        </authorList>
    </citation>
    <scope>NUCLEOTIDE SEQUENCE [LARGE SCALE GENOMIC DNA]</scope>
    <source>
        <strain evidence="1 2">WS4403</strain>
    </source>
</reference>
<reference evidence="2" key="2">
    <citation type="submission" date="2023-07" db="EMBL/GenBank/DDBJ databases">
        <title>Genome mining of underrepresented organisms for secondary metabolites.</title>
        <authorList>
            <person name="D'Agostino P.M."/>
        </authorList>
    </citation>
    <scope>NUCLEOTIDE SEQUENCE [LARGE SCALE GENOMIC DNA]</scope>
    <source>
        <strain evidence="2">WS4403</strain>
    </source>
</reference>